<dbReference type="GO" id="GO:0005801">
    <property type="term" value="C:cis-Golgi network"/>
    <property type="evidence" value="ECO:0007669"/>
    <property type="project" value="InterPro"/>
</dbReference>
<dbReference type="GO" id="GO:0017119">
    <property type="term" value="C:Golgi transport complex"/>
    <property type="evidence" value="ECO:0007669"/>
    <property type="project" value="TreeGrafter"/>
</dbReference>
<comment type="similarity">
    <text evidence="2">Belongs to the COG3 family.</text>
</comment>
<dbReference type="InterPro" id="IPR048685">
    <property type="entry name" value="COG3_C"/>
</dbReference>
<dbReference type="Pfam" id="PF20671">
    <property type="entry name" value="COG3_C"/>
    <property type="match status" value="1"/>
</dbReference>
<dbReference type="Pfam" id="PF04136">
    <property type="entry name" value="COG3_N"/>
    <property type="match status" value="1"/>
</dbReference>
<feature type="region of interest" description="Disordered" evidence="9">
    <location>
        <begin position="50"/>
        <end position="84"/>
    </location>
</feature>
<dbReference type="AlphaFoldDB" id="A0A0S4J053"/>
<organism evidence="12 13">
    <name type="scientific">Bodo saltans</name>
    <name type="common">Flagellated protozoan</name>
    <dbReference type="NCBI Taxonomy" id="75058"/>
    <lineage>
        <taxon>Eukaryota</taxon>
        <taxon>Discoba</taxon>
        <taxon>Euglenozoa</taxon>
        <taxon>Kinetoplastea</taxon>
        <taxon>Metakinetoplastina</taxon>
        <taxon>Eubodonida</taxon>
        <taxon>Bodonidae</taxon>
        <taxon>Bodo</taxon>
    </lineage>
</organism>
<feature type="domain" description="Conserved oligomeric Golgi complex subunit 3 N-terminal" evidence="10">
    <location>
        <begin position="102"/>
        <end position="242"/>
    </location>
</feature>
<proteinExistence type="inferred from homology"/>
<gene>
    <name evidence="12" type="ORF">BSAL_71895</name>
</gene>
<evidence type="ECO:0000259" key="11">
    <source>
        <dbReference type="Pfam" id="PF20671"/>
    </source>
</evidence>
<evidence type="ECO:0000256" key="4">
    <source>
        <dbReference type="ARBA" id="ARBA00022448"/>
    </source>
</evidence>
<dbReference type="VEuPathDB" id="TriTrypDB:BSAL_71895"/>
<evidence type="ECO:0000259" key="10">
    <source>
        <dbReference type="Pfam" id="PF04136"/>
    </source>
</evidence>
<keyword evidence="5" id="KW-0653">Protein transport</keyword>
<feature type="domain" description="Conserved oligomeric Golgi complex subunit 3 C-terminal" evidence="11">
    <location>
        <begin position="330"/>
        <end position="629"/>
    </location>
</feature>
<dbReference type="PANTHER" id="PTHR13302:SF8">
    <property type="entry name" value="CONSERVED OLIGOMERIC GOLGI COMPLEX SUBUNIT 3"/>
    <property type="match status" value="1"/>
</dbReference>
<evidence type="ECO:0000256" key="9">
    <source>
        <dbReference type="SAM" id="MobiDB-lite"/>
    </source>
</evidence>
<keyword evidence="13" id="KW-1185">Reference proteome</keyword>
<evidence type="ECO:0000313" key="12">
    <source>
        <dbReference type="EMBL" id="CUG06183.1"/>
    </source>
</evidence>
<keyword evidence="7" id="KW-0472">Membrane</keyword>
<evidence type="ECO:0000256" key="7">
    <source>
        <dbReference type="ARBA" id="ARBA00023136"/>
    </source>
</evidence>
<dbReference type="OMA" id="SEMKGRA"/>
<feature type="compositionally biased region" description="Basic and acidic residues" evidence="9">
    <location>
        <begin position="64"/>
        <end position="76"/>
    </location>
</feature>
<feature type="region of interest" description="Disordered" evidence="9">
    <location>
        <begin position="722"/>
        <end position="755"/>
    </location>
</feature>
<comment type="subcellular location">
    <subcellularLocation>
        <location evidence="1">Golgi apparatus membrane</location>
        <topology evidence="1">Peripheral membrane protein</topology>
    </subcellularLocation>
</comment>
<evidence type="ECO:0000256" key="6">
    <source>
        <dbReference type="ARBA" id="ARBA00023034"/>
    </source>
</evidence>
<dbReference type="GO" id="GO:0006886">
    <property type="term" value="P:intracellular protein transport"/>
    <property type="evidence" value="ECO:0007669"/>
    <property type="project" value="InterPro"/>
</dbReference>
<evidence type="ECO:0000256" key="3">
    <source>
        <dbReference type="ARBA" id="ARBA00020976"/>
    </source>
</evidence>
<protein>
    <recommendedName>
        <fullName evidence="3">Conserved oligomeric Golgi complex subunit 3</fullName>
    </recommendedName>
    <alternativeName>
        <fullName evidence="8">Component of oligomeric Golgi complex 3</fullName>
    </alternativeName>
</protein>
<dbReference type="GO" id="GO:0007030">
    <property type="term" value="P:Golgi organization"/>
    <property type="evidence" value="ECO:0007669"/>
    <property type="project" value="TreeGrafter"/>
</dbReference>
<evidence type="ECO:0000313" key="13">
    <source>
        <dbReference type="Proteomes" id="UP000051952"/>
    </source>
</evidence>
<accession>A0A0S4J053</accession>
<evidence type="ECO:0000256" key="1">
    <source>
        <dbReference type="ARBA" id="ARBA00004395"/>
    </source>
</evidence>
<dbReference type="OrthoDB" id="296793at2759"/>
<dbReference type="InterPro" id="IPR048320">
    <property type="entry name" value="COG3_N"/>
</dbReference>
<evidence type="ECO:0000256" key="2">
    <source>
        <dbReference type="ARBA" id="ARBA00009936"/>
    </source>
</evidence>
<name>A0A0S4J053_BODSA</name>
<dbReference type="Proteomes" id="UP000051952">
    <property type="component" value="Unassembled WGS sequence"/>
</dbReference>
<dbReference type="GO" id="GO:0000139">
    <property type="term" value="C:Golgi membrane"/>
    <property type="evidence" value="ECO:0007669"/>
    <property type="project" value="UniProtKB-SubCell"/>
</dbReference>
<sequence length="770" mass="85076">MTTRQHEEDDFTLGLDVLVSNFGKRCRFATPLPVHLRAELRSAGYVDVLPHASHSSPSRSTTNEGDRAQQRQREEQLTTQASEAVAHDECVASVPHVNEWLHRVRHARAQGEAVLADVEALSGRLHSLCEISRAVKAQSDHLSANASTLMVRKAKLEHVQEALQHHIRKFTKVEDLVREAEHPLLSAASARFSLLLQEMEDIMGFLTENHSLKSAKPYAAKLALAQQRALVCLREAVCVTFQQAQAAVASSSEYTAVFRTPANIPLIATTSSHTNGQPLSTTRSTVSQVISSDGAEPGGEADKLRALLATINDSFTKHLDGAPASQRRLVEARCVSVEEDVHLSDILASYRECRTQLLFPILRDWLESAAASQNGAVVNLGSYAAIVCSFLADAILEEQSLYDTIWLREDICRSWDALAREIGEELYHCFRARLLQTDDLEDLSEVVRALQQCSQLHASAAAASPEFAMLVKRMVQDTQERIVFRVSVYLRSVIASRRVGADEPRTILQSLLPKKNATEELAPEMAEDIIEAEGGLPDHHPGLEACFRFLNMLYPAVERPVFGVFADECIHVTLTFLSKLVKSIQQQSHVTPIASLLGSLYHLRHLLLLRETVTRYEVNLSTESKNLDLTLLVQRKMEIVQSSREARKDIESDMKNVCEDIINAFVKDIVKTIRMGSALPPIDEAFRLVEDADRLMARFITSSSTRGVLLRPIQARVEEELSTHPNNTPSSTPMSPPVVATPLATTTTAEDNAAVPTEEVAVVSATPAVS</sequence>
<feature type="compositionally biased region" description="Polar residues" evidence="9">
    <location>
        <begin position="53"/>
        <end position="63"/>
    </location>
</feature>
<dbReference type="PANTHER" id="PTHR13302">
    <property type="entry name" value="CONSERVED OLIGOMERIC GOLGI COMPLEX COMPONENT 3"/>
    <property type="match status" value="1"/>
</dbReference>
<dbReference type="GO" id="GO:0006891">
    <property type="term" value="P:intra-Golgi vesicle-mediated transport"/>
    <property type="evidence" value="ECO:0007669"/>
    <property type="project" value="TreeGrafter"/>
</dbReference>
<feature type="compositionally biased region" description="Low complexity" evidence="9">
    <location>
        <begin position="723"/>
        <end position="749"/>
    </location>
</feature>
<evidence type="ECO:0000256" key="5">
    <source>
        <dbReference type="ARBA" id="ARBA00022927"/>
    </source>
</evidence>
<reference evidence="13" key="1">
    <citation type="submission" date="2015-09" db="EMBL/GenBank/DDBJ databases">
        <authorList>
            <consortium name="Pathogen Informatics"/>
        </authorList>
    </citation>
    <scope>NUCLEOTIDE SEQUENCE [LARGE SCALE GENOMIC DNA]</scope>
    <source>
        <strain evidence="13">Lake Konstanz</strain>
    </source>
</reference>
<dbReference type="InterPro" id="IPR007265">
    <property type="entry name" value="COG_su3"/>
</dbReference>
<keyword evidence="4" id="KW-0813">Transport</keyword>
<evidence type="ECO:0000256" key="8">
    <source>
        <dbReference type="ARBA" id="ARBA00031339"/>
    </source>
</evidence>
<keyword evidence="6" id="KW-0333">Golgi apparatus</keyword>
<dbReference type="EMBL" id="CYKH01000567">
    <property type="protein sequence ID" value="CUG06183.1"/>
    <property type="molecule type" value="Genomic_DNA"/>
</dbReference>